<feature type="compositionally biased region" description="Basic and acidic residues" evidence="1">
    <location>
        <begin position="1"/>
        <end position="22"/>
    </location>
</feature>
<evidence type="ECO:0000256" key="2">
    <source>
        <dbReference type="SAM" id="Phobius"/>
    </source>
</evidence>
<dbReference type="Proteomes" id="UP000269542">
    <property type="component" value="Chromosome"/>
</dbReference>
<keyword evidence="4" id="KW-1185">Reference proteome</keyword>
<keyword evidence="2" id="KW-1133">Transmembrane helix</keyword>
<feature type="compositionally biased region" description="Acidic residues" evidence="1">
    <location>
        <begin position="63"/>
        <end position="76"/>
    </location>
</feature>
<dbReference type="KEGG" id="tbw:NCTC13354_01785"/>
<feature type="transmembrane region" description="Helical" evidence="2">
    <location>
        <begin position="219"/>
        <end position="241"/>
    </location>
</feature>
<dbReference type="AlphaFoldDB" id="A0A3S4X723"/>
<keyword evidence="2" id="KW-0472">Membrane</keyword>
<feature type="region of interest" description="Disordered" evidence="1">
    <location>
        <begin position="174"/>
        <end position="196"/>
    </location>
</feature>
<organism evidence="3 4">
    <name type="scientific">Trueperella bialowiezensis</name>
    <dbReference type="NCBI Taxonomy" id="312285"/>
    <lineage>
        <taxon>Bacteria</taxon>
        <taxon>Bacillati</taxon>
        <taxon>Actinomycetota</taxon>
        <taxon>Actinomycetes</taxon>
        <taxon>Actinomycetales</taxon>
        <taxon>Actinomycetaceae</taxon>
        <taxon>Trueperella</taxon>
    </lineage>
</organism>
<name>A0A3S4X723_9ACTO</name>
<dbReference type="EMBL" id="LR134476">
    <property type="protein sequence ID" value="VEI14054.1"/>
    <property type="molecule type" value="Genomic_DNA"/>
</dbReference>
<evidence type="ECO:0000313" key="3">
    <source>
        <dbReference type="EMBL" id="VEI14054.1"/>
    </source>
</evidence>
<keyword evidence="2" id="KW-0812">Transmembrane</keyword>
<dbReference type="RefSeq" id="WP_126417094.1">
    <property type="nucleotide sequence ID" value="NZ_LR134476.1"/>
</dbReference>
<gene>
    <name evidence="3" type="ORF">NCTC13354_01785</name>
</gene>
<accession>A0A3S4X723</accession>
<feature type="compositionally biased region" description="Low complexity" evidence="1">
    <location>
        <begin position="174"/>
        <end position="189"/>
    </location>
</feature>
<evidence type="ECO:0000313" key="4">
    <source>
        <dbReference type="Proteomes" id="UP000269542"/>
    </source>
</evidence>
<proteinExistence type="predicted"/>
<reference evidence="3 4" key="1">
    <citation type="submission" date="2018-12" db="EMBL/GenBank/DDBJ databases">
        <authorList>
            <consortium name="Pathogen Informatics"/>
        </authorList>
    </citation>
    <scope>NUCLEOTIDE SEQUENCE [LARGE SCALE GENOMIC DNA]</scope>
    <source>
        <strain evidence="3 4">NCTC13354</strain>
    </source>
</reference>
<protein>
    <submittedName>
        <fullName evidence="3">Uncharacterized protein</fullName>
    </submittedName>
</protein>
<feature type="compositionally biased region" description="Basic and acidic residues" evidence="1">
    <location>
        <begin position="122"/>
        <end position="142"/>
    </location>
</feature>
<evidence type="ECO:0000256" key="1">
    <source>
        <dbReference type="SAM" id="MobiDB-lite"/>
    </source>
</evidence>
<feature type="compositionally biased region" description="Basic and acidic residues" evidence="1">
    <location>
        <begin position="40"/>
        <end position="53"/>
    </location>
</feature>
<feature type="region of interest" description="Disordered" evidence="1">
    <location>
        <begin position="1"/>
        <end position="159"/>
    </location>
</feature>
<sequence length="262" mass="28680">MSDSRRLSRRELREMGKLKPLPEGELGSTTAELKLRRPSRKELRELAEQERQQALDAAALEQAGEEVSEDVGEEDGGTQTVQMDSVDEAPKAEQQPDPEPAEQPETTQRKSVFDRFEDDDKTESAEEKQADGDGVVGEKDATETSDDSEAENAQGSLQDRLLARTRRDDTVGAAAQSAVVAEPAESVTPEQAPDSAVATYETGGDLEEMETEVEAPRRTWLNILIAVLLGALVGYLVGSWINHRYLSAPEISVVTDVFKLLL</sequence>